<dbReference type="EMBL" id="AEXL02000089">
    <property type="protein sequence ID" value="EIJ66038.1"/>
    <property type="molecule type" value="Genomic_DNA"/>
</dbReference>
<evidence type="ECO:0000313" key="2">
    <source>
        <dbReference type="Proteomes" id="UP000003423"/>
    </source>
</evidence>
<dbReference type="AlphaFoldDB" id="I3D2U5"/>
<dbReference type="Proteomes" id="UP000003423">
    <property type="component" value="Unassembled WGS sequence"/>
</dbReference>
<name>I3D2U5_9ARCH</name>
<protein>
    <submittedName>
        <fullName evidence="1">Uncharacterized protein</fullName>
    </submittedName>
</protein>
<accession>I3D2U5</accession>
<reference evidence="1 2" key="1">
    <citation type="journal article" date="2012" name="J. Bacteriol.">
        <title>Genome sequence of "Candidatus Nitrosopumilus salaria" BD31, an ammonia-oxidizing archaeon from the San Francisco Bay estuary.</title>
        <authorList>
            <person name="Mosier A.C."/>
            <person name="Allen E.E."/>
            <person name="Kim M."/>
            <person name="Ferriera S."/>
            <person name="Francis C.A."/>
        </authorList>
    </citation>
    <scope>NUCLEOTIDE SEQUENCE [LARGE SCALE GENOMIC DNA]</scope>
    <source>
        <strain evidence="1 2">BD31</strain>
    </source>
</reference>
<gene>
    <name evidence="1" type="ORF">BD31_I1291</name>
</gene>
<keyword evidence="2" id="KW-1185">Reference proteome</keyword>
<organism evidence="1 2">
    <name type="scientific">Candidatus Nitrosopumilus salarius BD31</name>
    <dbReference type="NCBI Taxonomy" id="859350"/>
    <lineage>
        <taxon>Archaea</taxon>
        <taxon>Nitrososphaerota</taxon>
        <taxon>Nitrososphaeria</taxon>
        <taxon>Nitrosopumilales</taxon>
        <taxon>Nitrosopumilaceae</taxon>
        <taxon>Nitrosopumilus</taxon>
    </lineage>
</organism>
<comment type="caution">
    <text evidence="1">The sequence shown here is derived from an EMBL/GenBank/DDBJ whole genome shotgun (WGS) entry which is preliminary data.</text>
</comment>
<evidence type="ECO:0000313" key="1">
    <source>
        <dbReference type="EMBL" id="EIJ66038.1"/>
    </source>
</evidence>
<sequence>MNDEVRPCPQCGRFMFKEQGEEVSWFCPSCNVKFRTK</sequence>
<proteinExistence type="predicted"/>
<dbReference type="PATRIC" id="fig|859350.6.peg.911"/>